<proteinExistence type="predicted"/>
<evidence type="ECO:0000259" key="5">
    <source>
        <dbReference type="PROSITE" id="PS51206"/>
    </source>
</evidence>
<dbReference type="GO" id="GO:0005524">
    <property type="term" value="F:ATP binding"/>
    <property type="evidence" value="ECO:0007669"/>
    <property type="project" value="UniProtKB-KW"/>
</dbReference>
<dbReference type="HOGENOM" id="CLU_018483_0_0_0"/>
<evidence type="ECO:0000256" key="4">
    <source>
        <dbReference type="ARBA" id="ARBA00022840"/>
    </source>
</evidence>
<dbReference type="GO" id="GO:0016787">
    <property type="term" value="F:hydrolase activity"/>
    <property type="evidence" value="ECO:0007669"/>
    <property type="project" value="UniProtKB-KW"/>
</dbReference>
<dbReference type="InterPro" id="IPR004968">
    <property type="entry name" value="DNA_primase/NTPase_C"/>
</dbReference>
<dbReference type="AlphaFoldDB" id="A0A068NPL6"/>
<dbReference type="InterPro" id="IPR006500">
    <property type="entry name" value="Helicase_put_C_phage/plasmid"/>
</dbReference>
<dbReference type="InterPro" id="IPR014015">
    <property type="entry name" value="Helicase_SF3_DNA-vir"/>
</dbReference>
<dbReference type="PANTHER" id="PTHR35372">
    <property type="entry name" value="ATP BINDING PROTEIN-RELATED"/>
    <property type="match status" value="1"/>
</dbReference>
<dbReference type="SUPFAM" id="SSF52540">
    <property type="entry name" value="P-loop containing nucleoside triphosphate hydrolases"/>
    <property type="match status" value="1"/>
</dbReference>
<keyword evidence="3" id="KW-0347">Helicase</keyword>
<dbReference type="Pfam" id="PF08706">
    <property type="entry name" value="D5_N"/>
    <property type="match status" value="1"/>
</dbReference>
<dbReference type="OrthoDB" id="5959484at2"/>
<dbReference type="STRING" id="661478.OP10G_0151"/>
<organism evidence="6 7">
    <name type="scientific">Fimbriimonas ginsengisoli Gsoil 348</name>
    <dbReference type="NCBI Taxonomy" id="661478"/>
    <lineage>
        <taxon>Bacteria</taxon>
        <taxon>Bacillati</taxon>
        <taxon>Armatimonadota</taxon>
        <taxon>Fimbriimonadia</taxon>
        <taxon>Fimbriimonadales</taxon>
        <taxon>Fimbriimonadaceae</taxon>
        <taxon>Fimbriimonas</taxon>
    </lineage>
</organism>
<evidence type="ECO:0000313" key="7">
    <source>
        <dbReference type="Proteomes" id="UP000027982"/>
    </source>
</evidence>
<keyword evidence="4" id="KW-0067">ATP-binding</keyword>
<dbReference type="GO" id="GO:0004386">
    <property type="term" value="F:helicase activity"/>
    <property type="evidence" value="ECO:0007669"/>
    <property type="project" value="UniProtKB-KW"/>
</dbReference>
<accession>A0A068NPL6</accession>
<evidence type="ECO:0000256" key="3">
    <source>
        <dbReference type="ARBA" id="ARBA00022806"/>
    </source>
</evidence>
<dbReference type="InterPro" id="IPR024385">
    <property type="entry name" value="DUF3854"/>
</dbReference>
<dbReference type="Proteomes" id="UP000027982">
    <property type="component" value="Chromosome"/>
</dbReference>
<dbReference type="InterPro" id="IPR051620">
    <property type="entry name" value="ORF904-like_C"/>
</dbReference>
<dbReference type="Gene3D" id="3.40.50.300">
    <property type="entry name" value="P-loop containing nucleotide triphosphate hydrolases"/>
    <property type="match status" value="1"/>
</dbReference>
<dbReference type="KEGG" id="fgi:OP10G_0151"/>
<evidence type="ECO:0000256" key="2">
    <source>
        <dbReference type="ARBA" id="ARBA00022801"/>
    </source>
</evidence>
<dbReference type="Pfam" id="PF12965">
    <property type="entry name" value="DUF3854"/>
    <property type="match status" value="1"/>
</dbReference>
<protein>
    <submittedName>
        <fullName evidence="6">Phage associated DNA primase</fullName>
    </submittedName>
</protein>
<dbReference type="Pfam" id="PF03288">
    <property type="entry name" value="Pox_D5"/>
    <property type="match status" value="1"/>
</dbReference>
<dbReference type="PANTHER" id="PTHR35372:SF2">
    <property type="entry name" value="SF3 HELICASE DOMAIN-CONTAINING PROTEIN"/>
    <property type="match status" value="1"/>
</dbReference>
<evidence type="ECO:0000313" key="6">
    <source>
        <dbReference type="EMBL" id="AIE83519.1"/>
    </source>
</evidence>
<dbReference type="SMART" id="SM00885">
    <property type="entry name" value="D5_N"/>
    <property type="match status" value="1"/>
</dbReference>
<dbReference type="EMBL" id="CP007139">
    <property type="protein sequence ID" value="AIE83519.1"/>
    <property type="molecule type" value="Genomic_DNA"/>
</dbReference>
<keyword evidence="2" id="KW-0378">Hydrolase</keyword>
<name>A0A068NPL6_FIMGI</name>
<dbReference type="PROSITE" id="PS51206">
    <property type="entry name" value="SF3_HELICASE_1"/>
    <property type="match status" value="1"/>
</dbReference>
<gene>
    <name evidence="6" type="ORF">OP10G_0151</name>
</gene>
<keyword evidence="1" id="KW-0547">Nucleotide-binding</keyword>
<dbReference type="eggNOG" id="COG3378">
    <property type="taxonomic scope" value="Bacteria"/>
</dbReference>
<dbReference type="InterPro" id="IPR014818">
    <property type="entry name" value="Phage/plasmid_primase_P4_C"/>
</dbReference>
<sequence>MAHTLSDAHRHMLEIESGIPTELIEQRGYWTATKRVELERLGFGATQQSVPALVIPQCSVGDGHVVRYIVRPDNPRMLSGKWVKYESPRGAAKTLDCHPSQVESLKDPLIPLWIGEGTKKGDCGAAHGLLALNLDGVSAWRGKNDQGGITVLDDWNYIALNNRRVYIAFDSDVMTKWEVREELRKLGEFLSKKGAKVRFVIIPSADGRKVGLDDFFVAGGTVPELIAAAIDRLPNPASPAATLCDKKVYPCTELGNAERLVDAHGADIRYCATTKKWMVWDGRRWLMDDHEGAPVSRLAQGIVRSMYAEASTIADDADRKAFLRWVTISEGKRAIENMLALAKTQPGIAVSLDEFDTQPYLLNLANGTYDLETFVLRPHCRDDKLTRFVDIPFIEDAYCPLWLDFLATIFENDETLMRYIWKACGYSLTGDVSEKCFFYLYGHNGDNGKSVFIRTLLAILGPYGRAMPTSSFLAKRDGSDAANNDIARLKGARVASASEVGEGQRLDEELIKLLTGNDVITARFLYQEHFDFLPEFKVWFTGNYRPIIRGQDRAIWNRPRLIPFNYSVPKEAQDTKLSVKLRAEYPGILAWMIAGCKAWQSEGLGRPDVIAAAVEEYREDMDDLGDFLEQCTTQGKGFSASAHKLYEAFEKWCKMNGMKVMTSTSFGRKLTARGIAKVKTNTGAIYQEIALLSDEALQNVYRGGN</sequence>
<evidence type="ECO:0000256" key="1">
    <source>
        <dbReference type="ARBA" id="ARBA00022741"/>
    </source>
</evidence>
<keyword evidence="7" id="KW-1185">Reference proteome</keyword>
<reference evidence="6 7" key="1">
    <citation type="journal article" date="2014" name="PLoS ONE">
        <title>The first complete genome sequence of the class fimbriimonadia in the phylum armatimonadetes.</title>
        <authorList>
            <person name="Hu Z.Y."/>
            <person name="Wang Y.Z."/>
            <person name="Im W.T."/>
            <person name="Wang S.Y."/>
            <person name="Zhao G.P."/>
            <person name="Zheng H.J."/>
            <person name="Quan Z.X."/>
        </authorList>
    </citation>
    <scope>NUCLEOTIDE SEQUENCE [LARGE SCALE GENOMIC DNA]</scope>
    <source>
        <strain evidence="6">Gsoil 348</strain>
    </source>
</reference>
<dbReference type="NCBIfam" id="TIGR01613">
    <property type="entry name" value="primase_Cterm"/>
    <property type="match status" value="1"/>
</dbReference>
<dbReference type="InterPro" id="IPR027417">
    <property type="entry name" value="P-loop_NTPase"/>
</dbReference>
<feature type="domain" description="SF3 helicase" evidence="5">
    <location>
        <begin position="415"/>
        <end position="577"/>
    </location>
</feature>